<sequence>MLVYWLLFAYFAAGALFAQISRGPETAPRPMLAIGAMIVAVLIGFRYQVGADWLTYKFIFQRAARSDLLEVMRLGDPAYQALNWLVQQSGTEIWLVNAVCAVIFVWGLFRFCMVQPVPWAAVLLAVPYSVIVLAMGYTRQGVAVGILMAGLASFVRSGSPMRFAAYVFAAALFHRSAVVAFPLVALATNRNRAINLLLAIAVSIMLYDFFLGDALDDYIQDYIRTRYSSQGAVIRLAMNMVAVAVFWLLGRRLRFGEVEYRLWRNFCVGSILLVGLLVVLPSSTAVDRMSLYVIPLQIAVLGRLPIAFPSRLPATTAIVVYCFAVQFVWLNFAQHSKYWVPYQLFPL</sequence>
<proteinExistence type="predicted"/>
<feature type="transmembrane region" description="Helical" evidence="1">
    <location>
        <begin position="313"/>
        <end position="332"/>
    </location>
</feature>
<accession>A0ABT0S2Q8</accession>
<gene>
    <name evidence="2" type="ORF">LZ538_08770</name>
</gene>
<keyword evidence="3" id="KW-1185">Reference proteome</keyword>
<feature type="transmembrane region" description="Helical" evidence="1">
    <location>
        <begin position="193"/>
        <end position="212"/>
    </location>
</feature>
<organism evidence="2 3">
    <name type="scientific">Sphingomonas hankyongi</name>
    <dbReference type="NCBI Taxonomy" id="2908209"/>
    <lineage>
        <taxon>Bacteria</taxon>
        <taxon>Pseudomonadati</taxon>
        <taxon>Pseudomonadota</taxon>
        <taxon>Alphaproteobacteria</taxon>
        <taxon>Sphingomonadales</taxon>
        <taxon>Sphingomonadaceae</taxon>
        <taxon>Sphingomonas</taxon>
    </lineage>
</organism>
<comment type="caution">
    <text evidence="2">The sequence shown here is derived from an EMBL/GenBank/DDBJ whole genome shotgun (WGS) entry which is preliminary data.</text>
</comment>
<dbReference type="RefSeq" id="WP_249831644.1">
    <property type="nucleotide sequence ID" value="NZ_JAMGBE010000003.1"/>
</dbReference>
<protein>
    <submittedName>
        <fullName evidence="2">EpsG family protein</fullName>
    </submittedName>
</protein>
<feature type="transmembrane region" description="Helical" evidence="1">
    <location>
        <begin position="262"/>
        <end position="283"/>
    </location>
</feature>
<keyword evidence="1" id="KW-0472">Membrane</keyword>
<feature type="transmembrane region" description="Helical" evidence="1">
    <location>
        <begin position="28"/>
        <end position="47"/>
    </location>
</feature>
<dbReference type="Proteomes" id="UP001165342">
    <property type="component" value="Unassembled WGS sequence"/>
</dbReference>
<keyword evidence="1" id="KW-1133">Transmembrane helix</keyword>
<name>A0ABT0S2Q8_9SPHN</name>
<keyword evidence="1" id="KW-0812">Transmembrane</keyword>
<reference evidence="2" key="1">
    <citation type="submission" date="2022-05" db="EMBL/GenBank/DDBJ databases">
        <authorList>
            <person name="Jo J.-H."/>
            <person name="Im W.-T."/>
        </authorList>
    </citation>
    <scope>NUCLEOTIDE SEQUENCE</scope>
    <source>
        <strain evidence="2">SE220</strain>
    </source>
</reference>
<feature type="transmembrane region" description="Helical" evidence="1">
    <location>
        <begin position="163"/>
        <end position="186"/>
    </location>
</feature>
<feature type="transmembrane region" description="Helical" evidence="1">
    <location>
        <begin position="117"/>
        <end position="134"/>
    </location>
</feature>
<feature type="transmembrane region" description="Helical" evidence="1">
    <location>
        <begin position="232"/>
        <end position="250"/>
    </location>
</feature>
<evidence type="ECO:0000256" key="1">
    <source>
        <dbReference type="SAM" id="Phobius"/>
    </source>
</evidence>
<dbReference type="Pfam" id="PF14897">
    <property type="entry name" value="EpsG"/>
    <property type="match status" value="1"/>
</dbReference>
<dbReference type="InterPro" id="IPR049458">
    <property type="entry name" value="EpsG-like"/>
</dbReference>
<evidence type="ECO:0000313" key="2">
    <source>
        <dbReference type="EMBL" id="MCL6730142.1"/>
    </source>
</evidence>
<feature type="transmembrane region" description="Helical" evidence="1">
    <location>
        <begin position="141"/>
        <end position="157"/>
    </location>
</feature>
<evidence type="ECO:0000313" key="3">
    <source>
        <dbReference type="Proteomes" id="UP001165342"/>
    </source>
</evidence>
<dbReference type="EMBL" id="JAMGBE010000003">
    <property type="protein sequence ID" value="MCL6730142.1"/>
    <property type="molecule type" value="Genomic_DNA"/>
</dbReference>
<feature type="transmembrane region" description="Helical" evidence="1">
    <location>
        <begin position="93"/>
        <end position="111"/>
    </location>
</feature>